<name>A0A914UQ48_9BILA</name>
<feature type="compositionally biased region" description="Basic residues" evidence="1">
    <location>
        <begin position="7"/>
        <end position="24"/>
    </location>
</feature>
<evidence type="ECO:0000313" key="3">
    <source>
        <dbReference type="WBParaSite" id="PSAMB.scaffold11713size3175.g34346.t1"/>
    </source>
</evidence>
<sequence>MASDAKTKKKRSPTRSTSRKRRSPSKSTSKEEARLTTKNEYQLITTWRQRLRNECITDWRDNAKQLQEHAVFLRSQLTDRRKQQSVAVVQQYDTIEKLLIESHEDLAALLKSAATESNLPNSKEADGMRLALRASCQQMHATYVAEVAEASRAAKKERQQLDQPQPDRKEVEAEPVDQLQSSIQDMQEELTKLKAENDRAETKHKAKITGKSIRLENTRTEIRRQKRQCETITVAIERLQISNSQPSSSSQQDVHQLMKDTERLQLGIWQLRKEIEEFDINARKK</sequence>
<accession>A0A914UQ48</accession>
<keyword evidence="2" id="KW-1185">Reference proteome</keyword>
<dbReference type="WBParaSite" id="PSAMB.scaffold11713size3175.g34346.t1">
    <property type="protein sequence ID" value="PSAMB.scaffold11713size3175.g34346.t1"/>
    <property type="gene ID" value="PSAMB.scaffold11713size3175.g34346"/>
</dbReference>
<reference evidence="3" key="1">
    <citation type="submission" date="2022-11" db="UniProtKB">
        <authorList>
            <consortium name="WormBaseParasite"/>
        </authorList>
    </citation>
    <scope>IDENTIFICATION</scope>
</reference>
<feature type="compositionally biased region" description="Basic and acidic residues" evidence="1">
    <location>
        <begin position="154"/>
        <end position="172"/>
    </location>
</feature>
<protein>
    <submittedName>
        <fullName evidence="3">Uncharacterized protein</fullName>
    </submittedName>
</protein>
<dbReference type="Proteomes" id="UP000887566">
    <property type="component" value="Unplaced"/>
</dbReference>
<feature type="region of interest" description="Disordered" evidence="1">
    <location>
        <begin position="1"/>
        <end position="36"/>
    </location>
</feature>
<feature type="region of interest" description="Disordered" evidence="1">
    <location>
        <begin position="154"/>
        <end position="181"/>
    </location>
</feature>
<dbReference type="AlphaFoldDB" id="A0A914UQ48"/>
<organism evidence="2 3">
    <name type="scientific">Plectus sambesii</name>
    <dbReference type="NCBI Taxonomy" id="2011161"/>
    <lineage>
        <taxon>Eukaryota</taxon>
        <taxon>Metazoa</taxon>
        <taxon>Ecdysozoa</taxon>
        <taxon>Nematoda</taxon>
        <taxon>Chromadorea</taxon>
        <taxon>Plectida</taxon>
        <taxon>Plectina</taxon>
        <taxon>Plectoidea</taxon>
        <taxon>Plectidae</taxon>
        <taxon>Plectus</taxon>
    </lineage>
</organism>
<proteinExistence type="predicted"/>
<evidence type="ECO:0000256" key="1">
    <source>
        <dbReference type="SAM" id="MobiDB-lite"/>
    </source>
</evidence>
<evidence type="ECO:0000313" key="2">
    <source>
        <dbReference type="Proteomes" id="UP000887566"/>
    </source>
</evidence>